<keyword evidence="11" id="KW-1185">Reference proteome</keyword>
<keyword evidence="7 8" id="KW-0503">Monooxygenase</keyword>
<dbReference type="PANTHER" id="PTHR46206:SF1">
    <property type="entry name" value="P450, PUTATIVE (EUROFUNG)-RELATED"/>
    <property type="match status" value="1"/>
</dbReference>
<evidence type="ECO:0000256" key="3">
    <source>
        <dbReference type="ARBA" id="ARBA00022617"/>
    </source>
</evidence>
<evidence type="ECO:0000256" key="7">
    <source>
        <dbReference type="ARBA" id="ARBA00023033"/>
    </source>
</evidence>
<dbReference type="CDD" id="cd11041">
    <property type="entry name" value="CYP503A1-like"/>
    <property type="match status" value="1"/>
</dbReference>
<gene>
    <name evidence="10" type="ORF">B0J12DRAFT_531676</name>
</gene>
<evidence type="ECO:0000313" key="11">
    <source>
        <dbReference type="Proteomes" id="UP000774617"/>
    </source>
</evidence>
<keyword evidence="3 8" id="KW-0349">Heme</keyword>
<dbReference type="PANTHER" id="PTHR46206">
    <property type="entry name" value="CYTOCHROME P450"/>
    <property type="match status" value="1"/>
</dbReference>
<comment type="caution">
    <text evidence="10">The sequence shown here is derived from an EMBL/GenBank/DDBJ whole genome shotgun (WGS) entry which is preliminary data.</text>
</comment>
<keyword evidence="4 8" id="KW-0479">Metal-binding</keyword>
<dbReference type="InterPro" id="IPR001128">
    <property type="entry name" value="Cyt_P450"/>
</dbReference>
<reference evidence="10 11" key="1">
    <citation type="journal article" date="2021" name="Nat. Commun.">
        <title>Genetic determinants of endophytism in the Arabidopsis root mycobiome.</title>
        <authorList>
            <person name="Mesny F."/>
            <person name="Miyauchi S."/>
            <person name="Thiergart T."/>
            <person name="Pickel B."/>
            <person name="Atanasova L."/>
            <person name="Karlsson M."/>
            <person name="Huettel B."/>
            <person name="Barry K.W."/>
            <person name="Haridas S."/>
            <person name="Chen C."/>
            <person name="Bauer D."/>
            <person name="Andreopoulos W."/>
            <person name="Pangilinan J."/>
            <person name="LaButti K."/>
            <person name="Riley R."/>
            <person name="Lipzen A."/>
            <person name="Clum A."/>
            <person name="Drula E."/>
            <person name="Henrissat B."/>
            <person name="Kohler A."/>
            <person name="Grigoriev I.V."/>
            <person name="Martin F.M."/>
            <person name="Hacquard S."/>
        </authorList>
    </citation>
    <scope>NUCLEOTIDE SEQUENCE [LARGE SCALE GENOMIC DNA]</scope>
    <source>
        <strain evidence="10 11">MPI-SDFR-AT-0080</strain>
    </source>
</reference>
<sequence>IPRVGYKRNEWLAEFKAGIRDYKKGFDLVEEGYRKYSKNGQAFICPSMWFQPTIILPPSDLQWLLDQPSHNVVQPIVQSHTNRTHNYLPCLPRTELFHATAIRVDLRRIMTTQTRGMWRRIGTTIDHLFSPTGDDGDWTAVDVAATAKAVALRSIVRAFFGEELSSDAAFASDLAAFSALFNGTIIPQFFFVPGAVKPLLAPLFALPARLYVRRINRKLIPIVERLLAEAERGDGACQWLAEPRDVVQLHVAAARRKPEDRDARRIASRLLLIVGAAAIDTTFGGISNALLDLASGPTGRGEAGQAEEGGETTGEKKWMPPPPLLPALVHADSFVREVLRRRTFLARQVYRIVVAEGGLPLPEHSCGSGSVAPKGTWLAQPSASVHWDDEVWEEAEAFKPWRFVDKASDPPATLPNSASTTPSEAFLSFGKGRHTCPGRFFATDVMKLTLAYIALQYEVKPLPERPPNYKVGDTYFVPAAKIEVRRR</sequence>
<dbReference type="EMBL" id="JAGTJR010000012">
    <property type="protein sequence ID" value="KAH7051105.1"/>
    <property type="molecule type" value="Genomic_DNA"/>
</dbReference>
<dbReference type="InterPro" id="IPR036396">
    <property type="entry name" value="Cyt_P450_sf"/>
</dbReference>
<evidence type="ECO:0000256" key="1">
    <source>
        <dbReference type="ARBA" id="ARBA00001971"/>
    </source>
</evidence>
<evidence type="ECO:0000256" key="5">
    <source>
        <dbReference type="ARBA" id="ARBA00023002"/>
    </source>
</evidence>
<proteinExistence type="inferred from homology"/>
<protein>
    <submittedName>
        <fullName evidence="10">Cytochrome P450</fullName>
    </submittedName>
</protein>
<organism evidence="10 11">
    <name type="scientific">Macrophomina phaseolina</name>
    <dbReference type="NCBI Taxonomy" id="35725"/>
    <lineage>
        <taxon>Eukaryota</taxon>
        <taxon>Fungi</taxon>
        <taxon>Dikarya</taxon>
        <taxon>Ascomycota</taxon>
        <taxon>Pezizomycotina</taxon>
        <taxon>Dothideomycetes</taxon>
        <taxon>Dothideomycetes incertae sedis</taxon>
        <taxon>Botryosphaeriales</taxon>
        <taxon>Botryosphaeriaceae</taxon>
        <taxon>Macrophomina</taxon>
    </lineage>
</organism>
<dbReference type="Proteomes" id="UP000774617">
    <property type="component" value="Unassembled WGS sequence"/>
</dbReference>
<dbReference type="PRINTS" id="PR00465">
    <property type="entry name" value="EP450IV"/>
</dbReference>
<comment type="similarity">
    <text evidence="2 8">Belongs to the cytochrome P450 family.</text>
</comment>
<dbReference type="PROSITE" id="PS00086">
    <property type="entry name" value="CYTOCHROME_P450"/>
    <property type="match status" value="1"/>
</dbReference>
<feature type="region of interest" description="Disordered" evidence="9">
    <location>
        <begin position="297"/>
        <end position="321"/>
    </location>
</feature>
<evidence type="ECO:0000256" key="4">
    <source>
        <dbReference type="ARBA" id="ARBA00022723"/>
    </source>
</evidence>
<evidence type="ECO:0000313" key="10">
    <source>
        <dbReference type="EMBL" id="KAH7051105.1"/>
    </source>
</evidence>
<dbReference type="Pfam" id="PF00067">
    <property type="entry name" value="p450"/>
    <property type="match status" value="1"/>
</dbReference>
<comment type="cofactor">
    <cofactor evidence="1">
        <name>heme</name>
        <dbReference type="ChEBI" id="CHEBI:30413"/>
    </cofactor>
</comment>
<evidence type="ECO:0000256" key="6">
    <source>
        <dbReference type="ARBA" id="ARBA00023004"/>
    </source>
</evidence>
<keyword evidence="5 8" id="KW-0560">Oxidoreductase</keyword>
<name>A0ABQ8GBK8_9PEZI</name>
<dbReference type="Gene3D" id="1.10.630.10">
    <property type="entry name" value="Cytochrome P450"/>
    <property type="match status" value="1"/>
</dbReference>
<keyword evidence="6 8" id="KW-0408">Iron</keyword>
<dbReference type="SUPFAM" id="SSF48264">
    <property type="entry name" value="Cytochrome P450"/>
    <property type="match status" value="1"/>
</dbReference>
<evidence type="ECO:0000256" key="9">
    <source>
        <dbReference type="SAM" id="MobiDB-lite"/>
    </source>
</evidence>
<feature type="non-terminal residue" evidence="10">
    <location>
        <position position="487"/>
    </location>
</feature>
<accession>A0ABQ8GBK8</accession>
<dbReference type="InterPro" id="IPR002403">
    <property type="entry name" value="Cyt_P450_E_grp-IV"/>
</dbReference>
<dbReference type="InterPro" id="IPR017972">
    <property type="entry name" value="Cyt_P450_CS"/>
</dbReference>
<evidence type="ECO:0000256" key="2">
    <source>
        <dbReference type="ARBA" id="ARBA00010617"/>
    </source>
</evidence>
<feature type="non-terminal residue" evidence="10">
    <location>
        <position position="1"/>
    </location>
</feature>
<evidence type="ECO:0000256" key="8">
    <source>
        <dbReference type="RuleBase" id="RU000461"/>
    </source>
</evidence>